<dbReference type="Gene3D" id="3.40.640.10">
    <property type="entry name" value="Type I PLP-dependent aspartate aminotransferase-like (Major domain)"/>
    <property type="match status" value="1"/>
</dbReference>
<name>A0A1Y3UAP3_9ACTN</name>
<reference evidence="6" key="1">
    <citation type="submission" date="2017-04" db="EMBL/GenBank/DDBJ databases">
        <title>Function of individual gut microbiota members based on whole genome sequencing of pure cultures obtained from chicken caecum.</title>
        <authorList>
            <person name="Medvecky M."/>
            <person name="Cejkova D."/>
            <person name="Polansky O."/>
            <person name="Karasova D."/>
            <person name="Kubasova T."/>
            <person name="Cizek A."/>
            <person name="Rychlik I."/>
        </authorList>
    </citation>
    <scope>NUCLEOTIDE SEQUENCE [LARGE SCALE GENOMIC DNA]</scope>
    <source>
        <strain evidence="6">An70</strain>
    </source>
</reference>
<accession>A0A1Y3UAP3</accession>
<evidence type="ECO:0000313" key="5">
    <source>
        <dbReference type="EMBL" id="OUN44177.1"/>
    </source>
</evidence>
<gene>
    <name evidence="5" type="ORF">B5G21_02630</name>
</gene>
<evidence type="ECO:0000256" key="3">
    <source>
        <dbReference type="ARBA" id="ARBA00022898"/>
    </source>
</evidence>
<protein>
    <recommendedName>
        <fullName evidence="4">Aromatic amino acid beta-eliminating lyase/threonine aldolase domain-containing protein</fullName>
    </recommendedName>
</protein>
<evidence type="ECO:0000256" key="2">
    <source>
        <dbReference type="ARBA" id="ARBA00006966"/>
    </source>
</evidence>
<keyword evidence="3" id="KW-0663">Pyridoxal phosphate</keyword>
<keyword evidence="6" id="KW-1185">Reference proteome</keyword>
<dbReference type="Gene3D" id="3.90.1150.10">
    <property type="entry name" value="Aspartate Aminotransferase, domain 1"/>
    <property type="match status" value="1"/>
</dbReference>
<organism evidence="5 6">
    <name type="scientific">Enorma massiliensis</name>
    <dbReference type="NCBI Taxonomy" id="1472761"/>
    <lineage>
        <taxon>Bacteria</taxon>
        <taxon>Bacillati</taxon>
        <taxon>Actinomycetota</taxon>
        <taxon>Coriobacteriia</taxon>
        <taxon>Coriobacteriales</taxon>
        <taxon>Coriobacteriaceae</taxon>
        <taxon>Enorma</taxon>
    </lineage>
</organism>
<dbReference type="Pfam" id="PF01212">
    <property type="entry name" value="Beta_elim_lyase"/>
    <property type="match status" value="1"/>
</dbReference>
<evidence type="ECO:0000313" key="6">
    <source>
        <dbReference type="Proteomes" id="UP000196560"/>
    </source>
</evidence>
<dbReference type="InterPro" id="IPR001597">
    <property type="entry name" value="ArAA_b-elim_lyase/Thr_aldolase"/>
</dbReference>
<sequence length="360" mass="38359">MHQFRNDYSEGAAPAILDALVRTNLEQCVGYGADEHCSRAAELIRAEIGQPDASVTFVPGGTPANILAITSLTEEFEGPLCAADAHPTIHETGAIEAHGRRLLATRDPLGRLTCLGMEPLWAASVANGAATTRPGMLYFSQTSELGYVYTRTEFDALCDWAAERELAVYVDGARMASGCMAAGTDLTIQHIAERADAFTLGGTKNGMLFGEALVVSPRTARGRRVIERLPYLTKRAGQLTAKGRVMGVMYEAAFDPATRDAAGEVLYWQLARHANACAVELARGLADAGYEPLLSTTGNQQFFWATPGEAARLAEGLGCEPMAADDPSGTGRGLVRFVTSWATPQNAVAEAVAFARSVKE</sequence>
<dbReference type="PANTHER" id="PTHR48097">
    <property type="entry name" value="L-THREONINE ALDOLASE-RELATED"/>
    <property type="match status" value="1"/>
</dbReference>
<dbReference type="PANTHER" id="PTHR48097:SF5">
    <property type="entry name" value="LOW SPECIFICITY L-THREONINE ALDOLASE"/>
    <property type="match status" value="1"/>
</dbReference>
<dbReference type="InterPro" id="IPR015424">
    <property type="entry name" value="PyrdxlP-dep_Trfase"/>
</dbReference>
<dbReference type="EMBL" id="NFHO01000002">
    <property type="protein sequence ID" value="OUN44177.1"/>
    <property type="molecule type" value="Genomic_DNA"/>
</dbReference>
<dbReference type="SUPFAM" id="SSF53383">
    <property type="entry name" value="PLP-dependent transferases"/>
    <property type="match status" value="1"/>
</dbReference>
<evidence type="ECO:0000256" key="1">
    <source>
        <dbReference type="ARBA" id="ARBA00001933"/>
    </source>
</evidence>
<dbReference type="STRING" id="1118060.GCA_000311845_01607"/>
<dbReference type="InterPro" id="IPR015422">
    <property type="entry name" value="PyrdxlP-dep_Trfase_small"/>
</dbReference>
<comment type="caution">
    <text evidence="5">The sequence shown here is derived from an EMBL/GenBank/DDBJ whole genome shotgun (WGS) entry which is preliminary data.</text>
</comment>
<dbReference type="InterPro" id="IPR015421">
    <property type="entry name" value="PyrdxlP-dep_Trfase_major"/>
</dbReference>
<comment type="similarity">
    <text evidence="2">Belongs to the threonine aldolase family.</text>
</comment>
<proteinExistence type="inferred from homology"/>
<dbReference type="GO" id="GO:0016829">
    <property type="term" value="F:lyase activity"/>
    <property type="evidence" value="ECO:0007669"/>
    <property type="project" value="InterPro"/>
</dbReference>
<dbReference type="Proteomes" id="UP000196560">
    <property type="component" value="Unassembled WGS sequence"/>
</dbReference>
<evidence type="ECO:0000259" key="4">
    <source>
        <dbReference type="Pfam" id="PF01212"/>
    </source>
</evidence>
<comment type="cofactor">
    <cofactor evidence="1">
        <name>pyridoxal 5'-phosphate</name>
        <dbReference type="ChEBI" id="CHEBI:597326"/>
    </cofactor>
</comment>
<dbReference type="GO" id="GO:0006520">
    <property type="term" value="P:amino acid metabolic process"/>
    <property type="evidence" value="ECO:0007669"/>
    <property type="project" value="InterPro"/>
</dbReference>
<dbReference type="RefSeq" id="WP_087185910.1">
    <property type="nucleotide sequence ID" value="NZ_NFHO01000002.1"/>
</dbReference>
<dbReference type="AlphaFoldDB" id="A0A1Y3UAP3"/>
<dbReference type="eggNOG" id="COG2008">
    <property type="taxonomic scope" value="Bacteria"/>
</dbReference>
<feature type="domain" description="Aromatic amino acid beta-eliminating lyase/threonine aldolase" evidence="4">
    <location>
        <begin position="4"/>
        <end position="290"/>
    </location>
</feature>